<dbReference type="InterPro" id="IPR046450">
    <property type="entry name" value="PA_dom_sf"/>
</dbReference>
<comment type="similarity">
    <text evidence="1">Belongs to the peptidase M28 family. M28B subfamily.</text>
</comment>
<dbReference type="InterPro" id="IPR007484">
    <property type="entry name" value="Peptidase_M28"/>
</dbReference>
<dbReference type="SUPFAM" id="SSF52025">
    <property type="entry name" value="PA domain"/>
    <property type="match status" value="1"/>
</dbReference>
<evidence type="ECO:0000259" key="4">
    <source>
        <dbReference type="Pfam" id="PF04253"/>
    </source>
</evidence>
<dbReference type="FunFam" id="3.40.630.10:FF:000101">
    <property type="entry name" value="N-acetylated alpha-linked acidic dipeptidase like 1"/>
    <property type="match status" value="1"/>
</dbReference>
<evidence type="ECO:0000256" key="1">
    <source>
        <dbReference type="ARBA" id="ARBA00005634"/>
    </source>
</evidence>
<comment type="caution">
    <text evidence="6">The sequence shown here is derived from an EMBL/GenBank/DDBJ whole genome shotgun (WGS) entry which is preliminary data.</text>
</comment>
<dbReference type="Pfam" id="PF04253">
    <property type="entry name" value="TFR_dimer"/>
    <property type="match status" value="1"/>
</dbReference>
<dbReference type="Gene3D" id="1.20.930.40">
    <property type="entry name" value="Transferrin receptor-like, dimerisation domain"/>
    <property type="match status" value="1"/>
</dbReference>
<evidence type="ECO:0000256" key="3">
    <source>
        <dbReference type="SAM" id="Phobius"/>
    </source>
</evidence>
<keyword evidence="3" id="KW-1133">Transmembrane helix</keyword>
<dbReference type="STRING" id="6832.A0A553NUF5"/>
<feature type="domain" description="Peptidase M28" evidence="5">
    <location>
        <begin position="413"/>
        <end position="541"/>
    </location>
</feature>
<dbReference type="Gene3D" id="3.40.630.10">
    <property type="entry name" value="Zn peptidases"/>
    <property type="match status" value="1"/>
</dbReference>
<dbReference type="Pfam" id="PF04389">
    <property type="entry name" value="Peptidase_M28"/>
    <property type="match status" value="1"/>
</dbReference>
<dbReference type="PANTHER" id="PTHR10404">
    <property type="entry name" value="N-ACETYLATED-ALPHA-LINKED ACIDIC DIPEPTIDASE"/>
    <property type="match status" value="1"/>
</dbReference>
<dbReference type="PANTHER" id="PTHR10404:SF46">
    <property type="entry name" value="VACUOLAR PROTEIN SORTING-ASSOCIATED PROTEIN 70"/>
    <property type="match status" value="1"/>
</dbReference>
<gene>
    <name evidence="6" type="ORF">TCAL_04427</name>
</gene>
<evidence type="ECO:0000313" key="6">
    <source>
        <dbReference type="EMBL" id="TRY69059.1"/>
    </source>
</evidence>
<dbReference type="OMA" id="HVQHYGD"/>
<dbReference type="AlphaFoldDB" id="A0A553NUF5"/>
<sequence>MPSPLRSKESGSFAYTRWEAVESEDTTDSPITETPFYSFEEEVPATSTATPAVPWPLSPNRLTRPSMPNGHSHGSQGPISPRFDVQNSRCLSISIRTMVILVMLGVGGIIGFVARWGVHRYFVDPQGHCMTPIPFQYNAEMAKHAIDTISFSSIRDFFEEFTSENDHELGSIESSDYARSISQLWREFGIQKTELDVVKTMIPVANLRDHGHVPCEITIKDVNGTTVWSKDLDAESMAQVSYSASAIGQGQLMYGHYGRFEDFHEMGLNFSGSVVIMKLSQLYHVGSMVRNAQYFGAKAVILFPDPVNHLLTGNVSETKIKISPNESLSASAKLFPGDPYSPYFPGKSKESIPDIPVISITFSEAQTLLSNFTNAYNLTTLHTYGLPLDTQWNMNFTAMVEVNLDYEKRSIRNVIGTIPGAYEPTRYIIIGAHHDTWWKGSSQAGLGHSVLMELARVFGYLRQHSWKPGRSIIFASWDGEEIGQLGSTSWMNSHSKELNTRAVAYINLDYVLTGSSTVHIAATPLFREIIERAAKSVPCITKKNIDDDCTLFSTWIDEDAAATSLKSDKLMMSDPQHSFQSILGVSTIEVALKTLAMPYPHTNSSMDTVSAIKTILDPEFKHAALVARFLTILLLQLTMTPNLPGSVSDYANKIHSDIHTFIQVNDKDLEEHDVNVGDMVDALNKFEVAAFRFHSTYDPSFPLEFLGHHEFSDQLMELERSFLLPASYSELSGQPIPLLRSPYKHIIYGPDPLNQGMSVLFPQLSGALKLARYLNTTGLWDSVRREAFFVVDALESASCVLENHLVHTYVDDVNHPMHRMYTS</sequence>
<feature type="transmembrane region" description="Helical" evidence="3">
    <location>
        <begin position="98"/>
        <end position="118"/>
    </location>
</feature>
<keyword evidence="3" id="KW-0812">Transmembrane</keyword>
<accession>A0A553NUF5</accession>
<dbReference type="Gene3D" id="3.50.30.30">
    <property type="match status" value="1"/>
</dbReference>
<dbReference type="Proteomes" id="UP000318571">
    <property type="component" value="Chromosome 1"/>
</dbReference>
<dbReference type="InterPro" id="IPR039373">
    <property type="entry name" value="Peptidase_M28B"/>
</dbReference>
<evidence type="ECO:0008006" key="8">
    <source>
        <dbReference type="Google" id="ProtNLM"/>
    </source>
</evidence>
<keyword evidence="3" id="KW-0472">Membrane</keyword>
<organism evidence="6 7">
    <name type="scientific">Tigriopus californicus</name>
    <name type="common">Marine copepod</name>
    <dbReference type="NCBI Taxonomy" id="6832"/>
    <lineage>
        <taxon>Eukaryota</taxon>
        <taxon>Metazoa</taxon>
        <taxon>Ecdysozoa</taxon>
        <taxon>Arthropoda</taxon>
        <taxon>Crustacea</taxon>
        <taxon>Multicrustacea</taxon>
        <taxon>Hexanauplia</taxon>
        <taxon>Copepoda</taxon>
        <taxon>Harpacticoida</taxon>
        <taxon>Harpacticidae</taxon>
        <taxon>Tigriopus</taxon>
    </lineage>
</organism>
<dbReference type="OrthoDB" id="6479533at2759"/>
<dbReference type="SUPFAM" id="SSF53187">
    <property type="entry name" value="Zn-dependent exopeptidases"/>
    <property type="match status" value="1"/>
</dbReference>
<feature type="domain" description="Transferrin receptor-like dimerisation" evidence="4">
    <location>
        <begin position="676"/>
        <end position="801"/>
    </location>
</feature>
<dbReference type="InterPro" id="IPR007365">
    <property type="entry name" value="TFR-like_dimer_dom"/>
</dbReference>
<reference evidence="6 7" key="1">
    <citation type="journal article" date="2018" name="Nat. Ecol. Evol.">
        <title>Genomic signatures of mitonuclear coevolution across populations of Tigriopus californicus.</title>
        <authorList>
            <person name="Barreto F.S."/>
            <person name="Watson E.T."/>
            <person name="Lima T.G."/>
            <person name="Willett C.S."/>
            <person name="Edmands S."/>
            <person name="Li W."/>
            <person name="Burton R.S."/>
        </authorList>
    </citation>
    <scope>NUCLEOTIDE SEQUENCE [LARGE SCALE GENOMIC DNA]</scope>
    <source>
        <strain evidence="6 7">San Diego</strain>
    </source>
</reference>
<proteinExistence type="inferred from homology"/>
<dbReference type="GO" id="GO:0004180">
    <property type="term" value="F:carboxypeptidase activity"/>
    <property type="evidence" value="ECO:0007669"/>
    <property type="project" value="TreeGrafter"/>
</dbReference>
<evidence type="ECO:0000256" key="2">
    <source>
        <dbReference type="SAM" id="MobiDB-lite"/>
    </source>
</evidence>
<dbReference type="InterPro" id="IPR036757">
    <property type="entry name" value="TFR-like_dimer_dom_sf"/>
</dbReference>
<feature type="region of interest" description="Disordered" evidence="2">
    <location>
        <begin position="48"/>
        <end position="80"/>
    </location>
</feature>
<dbReference type="EMBL" id="VCGU01000010">
    <property type="protein sequence ID" value="TRY69059.1"/>
    <property type="molecule type" value="Genomic_DNA"/>
</dbReference>
<evidence type="ECO:0000313" key="7">
    <source>
        <dbReference type="Proteomes" id="UP000318571"/>
    </source>
</evidence>
<protein>
    <recommendedName>
        <fullName evidence="8">Peptidase M28 domain-containing protein</fullName>
    </recommendedName>
</protein>
<name>A0A553NUF5_TIGCA</name>
<keyword evidence="7" id="KW-1185">Reference proteome</keyword>
<dbReference type="SUPFAM" id="SSF47672">
    <property type="entry name" value="Transferrin receptor-like dimerisation domain"/>
    <property type="match status" value="1"/>
</dbReference>
<evidence type="ECO:0000259" key="5">
    <source>
        <dbReference type="Pfam" id="PF04389"/>
    </source>
</evidence>